<dbReference type="SMART" id="SM00448">
    <property type="entry name" value="REC"/>
    <property type="match status" value="1"/>
</dbReference>
<dbReference type="FunFam" id="3.40.50.2300:FF:000021">
    <property type="entry name" value="Two-component system response regulator KdpE"/>
    <property type="match status" value="1"/>
</dbReference>
<evidence type="ECO:0000256" key="3">
    <source>
        <dbReference type="ARBA" id="ARBA00022553"/>
    </source>
</evidence>
<evidence type="ECO:0000256" key="2">
    <source>
        <dbReference type="ARBA" id="ARBA00022490"/>
    </source>
</evidence>
<evidence type="ECO:0000256" key="5">
    <source>
        <dbReference type="ARBA" id="ARBA00023015"/>
    </source>
</evidence>
<proteinExistence type="predicted"/>
<organism evidence="12 13">
    <name type="scientific">Anaerolinea thermolimosa</name>
    <dbReference type="NCBI Taxonomy" id="229919"/>
    <lineage>
        <taxon>Bacteria</taxon>
        <taxon>Bacillati</taxon>
        <taxon>Chloroflexota</taxon>
        <taxon>Anaerolineae</taxon>
        <taxon>Anaerolineales</taxon>
        <taxon>Anaerolineaceae</taxon>
        <taxon>Anaerolinea</taxon>
    </lineage>
</organism>
<accession>A0A3D1JLN2</accession>
<dbReference type="PROSITE" id="PS51755">
    <property type="entry name" value="OMPR_PHOB"/>
    <property type="match status" value="1"/>
</dbReference>
<reference evidence="12 13" key="1">
    <citation type="journal article" date="2018" name="Nat. Biotechnol.">
        <title>A standardized bacterial taxonomy based on genome phylogeny substantially revises the tree of life.</title>
        <authorList>
            <person name="Parks D.H."/>
            <person name="Chuvochina M."/>
            <person name="Waite D.W."/>
            <person name="Rinke C."/>
            <person name="Skarshewski A."/>
            <person name="Chaumeil P.A."/>
            <person name="Hugenholtz P."/>
        </authorList>
    </citation>
    <scope>NUCLEOTIDE SEQUENCE [LARGE SCALE GENOMIC DNA]</scope>
    <source>
        <strain evidence="12">UBA8781</strain>
    </source>
</reference>
<keyword evidence="4" id="KW-0902">Two-component regulatory system</keyword>
<sequence>MSGTAPHILVIDDEQQILRALRTILGQHQYQVTTARNGEEGLALAAAVQPDVIILDLGLPDMSGIEVCQRLREWADMPIIILSAHDTEPEKVAALDAGADDYLTKPFGVEELMARVRVALRHRSRSSSSKSSLITAGNVTIDLAAHLVTKNGQPVKLTATEYRLLAYLAGNAGRVLTHQAILNHVWGYAEDSQMEYLRVYIRQLRQKLEDDPRNPQLILTESGVGYRLMT</sequence>
<feature type="domain" description="Response regulatory" evidence="10">
    <location>
        <begin position="7"/>
        <end position="120"/>
    </location>
</feature>
<evidence type="ECO:0000313" key="12">
    <source>
        <dbReference type="EMBL" id="HCE18566.1"/>
    </source>
</evidence>
<keyword evidence="3 8" id="KW-0597">Phosphoprotein</keyword>
<dbReference type="InterPro" id="IPR001789">
    <property type="entry name" value="Sig_transdc_resp-reg_receiver"/>
</dbReference>
<feature type="modified residue" description="4-aspartylphosphate" evidence="8">
    <location>
        <position position="56"/>
    </location>
</feature>
<dbReference type="PROSITE" id="PS50110">
    <property type="entry name" value="RESPONSE_REGULATORY"/>
    <property type="match status" value="1"/>
</dbReference>
<keyword evidence="2" id="KW-0963">Cytoplasm</keyword>
<evidence type="ECO:0000259" key="11">
    <source>
        <dbReference type="PROSITE" id="PS51755"/>
    </source>
</evidence>
<dbReference type="AlphaFoldDB" id="A0A3D1JLN2"/>
<evidence type="ECO:0000256" key="4">
    <source>
        <dbReference type="ARBA" id="ARBA00023012"/>
    </source>
</evidence>
<evidence type="ECO:0000256" key="6">
    <source>
        <dbReference type="ARBA" id="ARBA00023125"/>
    </source>
</evidence>
<dbReference type="EMBL" id="DPBP01000047">
    <property type="protein sequence ID" value="HCE18566.1"/>
    <property type="molecule type" value="Genomic_DNA"/>
</dbReference>
<dbReference type="Gene3D" id="3.40.50.2300">
    <property type="match status" value="1"/>
</dbReference>
<dbReference type="GO" id="GO:0000987">
    <property type="term" value="F:cis-regulatory region sequence-specific DNA binding"/>
    <property type="evidence" value="ECO:0007669"/>
    <property type="project" value="UniProtKB-ARBA"/>
</dbReference>
<gene>
    <name evidence="12" type="ORF">DEQ80_11975</name>
</gene>
<dbReference type="PANTHER" id="PTHR48111:SF50">
    <property type="entry name" value="KDP OPERON TRANSCRIPTIONAL REGULATORY PROTEIN KDPE"/>
    <property type="match status" value="1"/>
</dbReference>
<keyword evidence="6 9" id="KW-0238">DNA-binding</keyword>
<evidence type="ECO:0000256" key="1">
    <source>
        <dbReference type="ARBA" id="ARBA00004496"/>
    </source>
</evidence>
<feature type="domain" description="OmpR/PhoB-type" evidence="11">
    <location>
        <begin position="131"/>
        <end position="230"/>
    </location>
</feature>
<dbReference type="Pfam" id="PF00072">
    <property type="entry name" value="Response_reg"/>
    <property type="match status" value="1"/>
</dbReference>
<keyword evidence="5" id="KW-0805">Transcription regulation</keyword>
<evidence type="ECO:0000313" key="13">
    <source>
        <dbReference type="Proteomes" id="UP000264141"/>
    </source>
</evidence>
<dbReference type="STRING" id="229919.GCA_001050195_02673"/>
<dbReference type="GO" id="GO:0032993">
    <property type="term" value="C:protein-DNA complex"/>
    <property type="evidence" value="ECO:0007669"/>
    <property type="project" value="TreeGrafter"/>
</dbReference>
<dbReference type="InterPro" id="IPR011006">
    <property type="entry name" value="CheY-like_superfamily"/>
</dbReference>
<dbReference type="GO" id="GO:0005829">
    <property type="term" value="C:cytosol"/>
    <property type="evidence" value="ECO:0007669"/>
    <property type="project" value="TreeGrafter"/>
</dbReference>
<dbReference type="Gene3D" id="1.10.10.10">
    <property type="entry name" value="Winged helix-like DNA-binding domain superfamily/Winged helix DNA-binding domain"/>
    <property type="match status" value="1"/>
</dbReference>
<dbReference type="InterPro" id="IPR001867">
    <property type="entry name" value="OmpR/PhoB-type_DNA-bd"/>
</dbReference>
<dbReference type="RefSeq" id="WP_062194770.1">
    <property type="nucleotide sequence ID" value="NZ_DF967965.1"/>
</dbReference>
<dbReference type="SUPFAM" id="SSF52172">
    <property type="entry name" value="CheY-like"/>
    <property type="match status" value="1"/>
</dbReference>
<evidence type="ECO:0000256" key="8">
    <source>
        <dbReference type="PROSITE-ProRule" id="PRU00169"/>
    </source>
</evidence>
<protein>
    <submittedName>
        <fullName evidence="12">DNA-binding response regulator</fullName>
    </submittedName>
</protein>
<dbReference type="InterPro" id="IPR039420">
    <property type="entry name" value="WalR-like"/>
</dbReference>
<feature type="DNA-binding region" description="OmpR/PhoB-type" evidence="9">
    <location>
        <begin position="131"/>
        <end position="230"/>
    </location>
</feature>
<dbReference type="OrthoDB" id="9790454at2"/>
<dbReference type="SMART" id="SM00862">
    <property type="entry name" value="Trans_reg_C"/>
    <property type="match status" value="1"/>
</dbReference>
<evidence type="ECO:0000259" key="10">
    <source>
        <dbReference type="PROSITE" id="PS50110"/>
    </source>
</evidence>
<dbReference type="InterPro" id="IPR036388">
    <property type="entry name" value="WH-like_DNA-bd_sf"/>
</dbReference>
<dbReference type="GO" id="GO:0045893">
    <property type="term" value="P:positive regulation of DNA-templated transcription"/>
    <property type="evidence" value="ECO:0007669"/>
    <property type="project" value="UniProtKB-ARBA"/>
</dbReference>
<dbReference type="CDD" id="cd17620">
    <property type="entry name" value="REC_OmpR_KdpE-like"/>
    <property type="match status" value="1"/>
</dbReference>
<dbReference type="GO" id="GO:0000156">
    <property type="term" value="F:phosphorelay response regulator activity"/>
    <property type="evidence" value="ECO:0007669"/>
    <property type="project" value="TreeGrafter"/>
</dbReference>
<comment type="subcellular location">
    <subcellularLocation>
        <location evidence="1">Cytoplasm</location>
    </subcellularLocation>
</comment>
<keyword evidence="7" id="KW-0804">Transcription</keyword>
<dbReference type="Proteomes" id="UP000264141">
    <property type="component" value="Unassembled WGS sequence"/>
</dbReference>
<dbReference type="CDD" id="cd00383">
    <property type="entry name" value="trans_reg_C"/>
    <property type="match status" value="1"/>
</dbReference>
<evidence type="ECO:0000256" key="9">
    <source>
        <dbReference type="PROSITE-ProRule" id="PRU01091"/>
    </source>
</evidence>
<dbReference type="PANTHER" id="PTHR48111">
    <property type="entry name" value="REGULATOR OF RPOS"/>
    <property type="match status" value="1"/>
</dbReference>
<dbReference type="Pfam" id="PF00486">
    <property type="entry name" value="Trans_reg_C"/>
    <property type="match status" value="1"/>
</dbReference>
<dbReference type="GO" id="GO:0042802">
    <property type="term" value="F:identical protein binding"/>
    <property type="evidence" value="ECO:0007669"/>
    <property type="project" value="UniProtKB-ARBA"/>
</dbReference>
<comment type="caution">
    <text evidence="12">The sequence shown here is derived from an EMBL/GenBank/DDBJ whole genome shotgun (WGS) entry which is preliminary data.</text>
</comment>
<name>A0A3D1JLN2_9CHLR</name>
<evidence type="ECO:0000256" key="7">
    <source>
        <dbReference type="ARBA" id="ARBA00023163"/>
    </source>
</evidence>